<dbReference type="PROSITE" id="PS00329">
    <property type="entry name" value="HSP70_2"/>
    <property type="match status" value="1"/>
</dbReference>
<protein>
    <recommendedName>
        <fullName evidence="7">Heat shock protein 70</fullName>
    </recommendedName>
</protein>
<dbReference type="InterPro" id="IPR029048">
    <property type="entry name" value="HSP70_C_sf"/>
</dbReference>
<organism evidence="5">
    <name type="scientific">Blastocystis hominis</name>
    <dbReference type="NCBI Taxonomy" id="12968"/>
    <lineage>
        <taxon>Eukaryota</taxon>
        <taxon>Sar</taxon>
        <taxon>Stramenopiles</taxon>
        <taxon>Bigyra</taxon>
        <taxon>Opalozoa</taxon>
        <taxon>Opalinata</taxon>
        <taxon>Blastocystidae</taxon>
        <taxon>Blastocystis</taxon>
    </lineage>
</organism>
<dbReference type="InterPro" id="IPR043129">
    <property type="entry name" value="ATPase_NBD"/>
</dbReference>
<dbReference type="PROSITE" id="PS00297">
    <property type="entry name" value="HSP70_1"/>
    <property type="match status" value="1"/>
</dbReference>
<evidence type="ECO:0000256" key="3">
    <source>
        <dbReference type="ARBA" id="ARBA00023186"/>
    </source>
</evidence>
<dbReference type="Proteomes" id="UP000008312">
    <property type="component" value="Unassembled WGS sequence"/>
</dbReference>
<dbReference type="PROSITE" id="PS01036">
    <property type="entry name" value="HSP70_3"/>
    <property type="match status" value="1"/>
</dbReference>
<dbReference type="CDD" id="cd24028">
    <property type="entry name" value="ASKHA_NBD_HSP70_HSPA1-like"/>
    <property type="match status" value="1"/>
</dbReference>
<dbReference type="InterPro" id="IPR018181">
    <property type="entry name" value="Heat_shock_70_CS"/>
</dbReference>
<keyword evidence="2 4" id="KW-0067">ATP-binding</keyword>
<keyword evidence="1 4" id="KW-0547">Nucleotide-binding</keyword>
<dbReference type="FunFam" id="3.30.30.30:FF:000003">
    <property type="entry name" value="Heat shock protein 9"/>
    <property type="match status" value="1"/>
</dbReference>
<dbReference type="FunFam" id="3.90.640.10:FF:000003">
    <property type="entry name" value="Molecular chaperone DnaK"/>
    <property type="match status" value="1"/>
</dbReference>
<evidence type="ECO:0000256" key="2">
    <source>
        <dbReference type="ARBA" id="ARBA00022840"/>
    </source>
</evidence>
<evidence type="ECO:0000256" key="1">
    <source>
        <dbReference type="ARBA" id="ARBA00022741"/>
    </source>
</evidence>
<dbReference type="Gene3D" id="1.20.1270.10">
    <property type="match status" value="1"/>
</dbReference>
<comment type="similarity">
    <text evidence="4">Belongs to the heat shock protein 70 family.</text>
</comment>
<proteinExistence type="inferred from homology"/>
<dbReference type="Gene3D" id="2.60.34.10">
    <property type="entry name" value="Substrate Binding Domain Of DNAk, Chain A, domain 1"/>
    <property type="match status" value="1"/>
</dbReference>
<dbReference type="GO" id="GO:0140662">
    <property type="term" value="F:ATP-dependent protein folding chaperone"/>
    <property type="evidence" value="ECO:0007669"/>
    <property type="project" value="InterPro"/>
</dbReference>
<dbReference type="InterPro" id="IPR013126">
    <property type="entry name" value="Hsp_70_fam"/>
</dbReference>
<dbReference type="SUPFAM" id="SSF53067">
    <property type="entry name" value="Actin-like ATPase domain"/>
    <property type="match status" value="2"/>
</dbReference>
<dbReference type="RefSeq" id="XP_012897204.1">
    <property type="nucleotide sequence ID" value="XM_013041750.1"/>
</dbReference>
<evidence type="ECO:0008006" key="7">
    <source>
        <dbReference type="Google" id="ProtNLM"/>
    </source>
</evidence>
<dbReference type="SUPFAM" id="SSF100920">
    <property type="entry name" value="Heat shock protein 70kD (HSP70), peptide-binding domain"/>
    <property type="match status" value="1"/>
</dbReference>
<gene>
    <name evidence="5" type="ORF">GSBLH_T00003075001</name>
</gene>
<dbReference type="InParanoid" id="D8M517"/>
<dbReference type="OrthoDB" id="199910at2759"/>
<evidence type="ECO:0000313" key="5">
    <source>
        <dbReference type="EMBL" id="CBK23156.2"/>
    </source>
</evidence>
<dbReference type="Gene3D" id="3.90.640.10">
    <property type="entry name" value="Actin, Chain A, domain 4"/>
    <property type="match status" value="1"/>
</dbReference>
<dbReference type="PANTHER" id="PTHR19375">
    <property type="entry name" value="HEAT SHOCK PROTEIN 70KDA"/>
    <property type="match status" value="1"/>
</dbReference>
<evidence type="ECO:0000256" key="4">
    <source>
        <dbReference type="RuleBase" id="RU003322"/>
    </source>
</evidence>
<keyword evidence="6" id="KW-1185">Reference proteome</keyword>
<dbReference type="Pfam" id="PF00012">
    <property type="entry name" value="HSP70"/>
    <property type="match status" value="1"/>
</dbReference>
<dbReference type="PRINTS" id="PR00301">
    <property type="entry name" value="HEATSHOCK70"/>
</dbReference>
<reference evidence="5" key="1">
    <citation type="submission" date="2010-02" db="EMBL/GenBank/DDBJ databases">
        <title>Sequencing and annotation of the Blastocystis hominis genome.</title>
        <authorList>
            <person name="Wincker P."/>
        </authorList>
    </citation>
    <scope>NUCLEOTIDE SEQUENCE</scope>
    <source>
        <strain evidence="5">Singapore isolate B</strain>
    </source>
</reference>
<sequence length="599" mass="67560">MDPNNYNVMGIDLGTTNSCVAVWKNGQIAIVPNDCGKRITPSVVSFLRDGVLVGNAASKKMTVNHKNTVFNCKRLLGHKITDEVIKSDLSLLPYVVVADDDNNIKIQIETSEGETKYYSPEEISAMILRYLRSQAEAFVGHVINDVVITVPAYFTEAQRKATSTAARLVGLNVLQLLDEPTAAAIAYHFEQKSRTQHILVYDLGGGTFDASVLQVSDSTIRVLTHDGDNHLGGEDFDRMLMNYLFFQYEKQKGEDVMNDRVWRARMHAVAESCKLELSVASSSLVEFDNSDFTYSVSRFLFENLNKELFNRTISIVERTLKKAQLSKEQIDNVILVGGSTRIPRIQRLLGERFDNSKICKGINADEAVATGAAIYAAYLSSQQIKQYPSSVLLSLGIELHGGIIEKMIPRGSPIPSYSVLEFTTPTDYQNKILFHIVMGERSLLRNNIVLDTILLEDLPLCRAHEMTIKVKMTVNSNYHLITEVDIPEKVHKVSDIFLGNSVDSAEIPRLIREAEEKAFEDRELVARHTEMSILDCLVEEGHALLNSRNPRMTTDWIQQMNDMLVEIREWMKVNEDADISECQERQQLIRRKLLPVVSR</sequence>
<dbReference type="Gene3D" id="3.30.420.40">
    <property type="match status" value="2"/>
</dbReference>
<dbReference type="AlphaFoldDB" id="D8M517"/>
<accession>D8M517</accession>
<dbReference type="GO" id="GO:0005524">
    <property type="term" value="F:ATP binding"/>
    <property type="evidence" value="ECO:0007669"/>
    <property type="project" value="UniProtKB-KW"/>
</dbReference>
<dbReference type="GeneID" id="24920198"/>
<dbReference type="FunFam" id="3.30.420.40:FF:000046">
    <property type="entry name" value="Chaperone protein HscA"/>
    <property type="match status" value="1"/>
</dbReference>
<dbReference type="InterPro" id="IPR029047">
    <property type="entry name" value="HSP70_peptide-bd_sf"/>
</dbReference>
<keyword evidence="3" id="KW-0143">Chaperone</keyword>
<dbReference type="EMBL" id="FN668655">
    <property type="protein sequence ID" value="CBK23156.2"/>
    <property type="molecule type" value="Genomic_DNA"/>
</dbReference>
<evidence type="ECO:0000313" key="6">
    <source>
        <dbReference type="Proteomes" id="UP000008312"/>
    </source>
</evidence>
<name>D8M517_BLAHO</name>